<dbReference type="OrthoDB" id="1679483at2"/>
<gene>
    <name evidence="2" type="ORF">DS745_23195</name>
</gene>
<keyword evidence="1" id="KW-0472">Membrane</keyword>
<dbReference type="Proteomes" id="UP000290649">
    <property type="component" value="Unassembled WGS sequence"/>
</dbReference>
<accession>A0A4V1LFV5</accession>
<dbReference type="InterPro" id="IPR048147">
    <property type="entry name" value="CBO0543-like"/>
</dbReference>
<feature type="transmembrane region" description="Helical" evidence="1">
    <location>
        <begin position="33"/>
        <end position="50"/>
    </location>
</feature>
<dbReference type="NCBIfam" id="NF041644">
    <property type="entry name" value="CBO0543_fam"/>
    <property type="match status" value="1"/>
</dbReference>
<dbReference type="AlphaFoldDB" id="A0A4V1LFV5"/>
<name>A0A4V1LFV5_9BACI</name>
<feature type="transmembrane region" description="Helical" evidence="1">
    <location>
        <begin position="57"/>
        <end position="75"/>
    </location>
</feature>
<keyword evidence="3" id="KW-1185">Reference proteome</keyword>
<evidence type="ECO:0000256" key="1">
    <source>
        <dbReference type="SAM" id="Phobius"/>
    </source>
</evidence>
<reference evidence="2 3" key="1">
    <citation type="journal article" date="2019" name="Int. J. Syst. Evol. Microbiol.">
        <title>Anaerobacillus alkaliphilus sp. nov., a novel alkaliphilic and moderately halophilic bacterium.</title>
        <authorList>
            <person name="Borsodi A.K."/>
            <person name="Aszalos J.M."/>
            <person name="Bihari P."/>
            <person name="Nagy I."/>
            <person name="Schumann P."/>
            <person name="Sproer C."/>
            <person name="Kovacs A.L."/>
            <person name="Boka K."/>
            <person name="Dobosy P."/>
            <person name="Ovari M."/>
            <person name="Szili-Kovacs T."/>
            <person name="Toth E."/>
        </authorList>
    </citation>
    <scope>NUCLEOTIDE SEQUENCE [LARGE SCALE GENOMIC DNA]</scope>
    <source>
        <strain evidence="2 3">B16-10</strain>
    </source>
</reference>
<sequence length="189" mass="23128">MQITPTFEEIDNLHKQLVEMRIDYWINNSLFSFQWWLLLFVFIVPWFIWWKFVDNKRIYDILLFGSLLMILVLILDDLGVEFQLWSYPHQLFIVLPRLISVDQGIIIVAHMFLYQFFRSWKSFILANTIMAFVFSFICEPVTVWLGIYRLENWKYIYSFPIYILKSIFIKWIVDRVIRNKKNKFISKSN</sequence>
<feature type="transmembrane region" description="Helical" evidence="1">
    <location>
        <begin position="95"/>
        <end position="117"/>
    </location>
</feature>
<feature type="transmembrane region" description="Helical" evidence="1">
    <location>
        <begin position="124"/>
        <end position="147"/>
    </location>
</feature>
<evidence type="ECO:0000313" key="3">
    <source>
        <dbReference type="Proteomes" id="UP000290649"/>
    </source>
</evidence>
<proteinExistence type="predicted"/>
<dbReference type="RefSeq" id="WP_129080581.1">
    <property type="nucleotide sequence ID" value="NZ_QOUX01000047.1"/>
</dbReference>
<keyword evidence="1" id="KW-1133">Transmembrane helix</keyword>
<protein>
    <submittedName>
        <fullName evidence="2">Uncharacterized protein</fullName>
    </submittedName>
</protein>
<comment type="caution">
    <text evidence="2">The sequence shown here is derived from an EMBL/GenBank/DDBJ whole genome shotgun (WGS) entry which is preliminary data.</text>
</comment>
<evidence type="ECO:0000313" key="2">
    <source>
        <dbReference type="EMBL" id="RXI96609.1"/>
    </source>
</evidence>
<dbReference type="EMBL" id="QOUX01000047">
    <property type="protein sequence ID" value="RXI96609.1"/>
    <property type="molecule type" value="Genomic_DNA"/>
</dbReference>
<keyword evidence="1" id="KW-0812">Transmembrane</keyword>
<organism evidence="2 3">
    <name type="scientific">Anaerobacillus alkaliphilus</name>
    <dbReference type="NCBI Taxonomy" id="1548597"/>
    <lineage>
        <taxon>Bacteria</taxon>
        <taxon>Bacillati</taxon>
        <taxon>Bacillota</taxon>
        <taxon>Bacilli</taxon>
        <taxon>Bacillales</taxon>
        <taxon>Bacillaceae</taxon>
        <taxon>Anaerobacillus</taxon>
    </lineage>
</organism>
<feature type="transmembrane region" description="Helical" evidence="1">
    <location>
        <begin position="153"/>
        <end position="173"/>
    </location>
</feature>